<dbReference type="RefSeq" id="WP_343954661.1">
    <property type="nucleotide sequence ID" value="NZ_BAAAKS010000063.1"/>
</dbReference>
<gene>
    <name evidence="1" type="ORF">HF999_13760</name>
</gene>
<dbReference type="Proteomes" id="UP000582646">
    <property type="component" value="Unassembled WGS sequence"/>
</dbReference>
<evidence type="ECO:0000313" key="1">
    <source>
        <dbReference type="EMBL" id="NKY19429.1"/>
    </source>
</evidence>
<organism evidence="1 2">
    <name type="scientific">Tsukamurella spumae</name>
    <dbReference type="NCBI Taxonomy" id="44753"/>
    <lineage>
        <taxon>Bacteria</taxon>
        <taxon>Bacillati</taxon>
        <taxon>Actinomycetota</taxon>
        <taxon>Actinomycetes</taxon>
        <taxon>Mycobacteriales</taxon>
        <taxon>Tsukamurellaceae</taxon>
        <taxon>Tsukamurella</taxon>
    </lineage>
</organism>
<comment type="caution">
    <text evidence="1">The sequence shown here is derived from an EMBL/GenBank/DDBJ whole genome shotgun (WGS) entry which is preliminary data.</text>
</comment>
<evidence type="ECO:0000313" key="2">
    <source>
        <dbReference type="Proteomes" id="UP000582646"/>
    </source>
</evidence>
<accession>A0A846X544</accession>
<keyword evidence="2" id="KW-1185">Reference proteome</keyword>
<proteinExistence type="predicted"/>
<sequence length="48" mass="5336">MLGLSEMYWITVQARYDADLARALIADEGRDHATRGLMARTDGSPLRA</sequence>
<protein>
    <submittedName>
        <fullName evidence="1">Uncharacterized protein</fullName>
    </submittedName>
</protein>
<name>A0A846X544_9ACTN</name>
<dbReference type="AlphaFoldDB" id="A0A846X544"/>
<dbReference type="EMBL" id="JAAXOQ010000017">
    <property type="protein sequence ID" value="NKY19429.1"/>
    <property type="molecule type" value="Genomic_DNA"/>
</dbReference>
<reference evidence="1 2" key="1">
    <citation type="submission" date="2020-04" db="EMBL/GenBank/DDBJ databases">
        <title>MicrobeNet Type strains.</title>
        <authorList>
            <person name="Nicholson A.C."/>
        </authorList>
    </citation>
    <scope>NUCLEOTIDE SEQUENCE [LARGE SCALE GENOMIC DNA]</scope>
    <source>
        <strain evidence="1 2">DSM 44113</strain>
    </source>
</reference>